<sequence>MARRARVDVDNTFLKAPVTKTNPTSAHNFDRAARTTGTCLITNMVLTPEEREAWLARPAMDPPPGMISNFENPSSFRSKSLGMITSLLIIVTVVFAVWVYTKTKVQKKLHPEDYVIALAYVEFLVLTGDGYMMSESGLGVHMWDMTVRTQTKFFKQYYDGIVIYLVSMATLKVGIILQVLRAFMPANTRDWTFWVGHVVLWINVTYYFAMVVVELKTCTPRAKEWDPTIQGGSCIGASEVRFVLAMLNVATDLVIIALPQRVIWSLHLPIKRKLALSALFLVGIL</sequence>
<keyword evidence="2 6" id="KW-0812">Transmembrane</keyword>
<protein>
    <recommendedName>
        <fullName evidence="7">Rhodopsin domain-containing protein</fullName>
    </recommendedName>
</protein>
<evidence type="ECO:0000256" key="6">
    <source>
        <dbReference type="SAM" id="Phobius"/>
    </source>
</evidence>
<dbReference type="GO" id="GO:0016020">
    <property type="term" value="C:membrane"/>
    <property type="evidence" value="ECO:0007669"/>
    <property type="project" value="UniProtKB-SubCell"/>
</dbReference>
<dbReference type="Proteomes" id="UP001140513">
    <property type="component" value="Unassembled WGS sequence"/>
</dbReference>
<name>A0A9W8XQ35_9PLEO</name>
<keyword evidence="3 6" id="KW-1133">Transmembrane helix</keyword>
<dbReference type="AlphaFoldDB" id="A0A9W8XQ35"/>
<feature type="domain" description="Rhodopsin" evidence="7">
    <location>
        <begin position="99"/>
        <end position="284"/>
    </location>
</feature>
<feature type="transmembrane region" description="Helical" evidence="6">
    <location>
        <begin position="192"/>
        <end position="213"/>
    </location>
</feature>
<gene>
    <name evidence="8" type="ORF">N0V89_004543</name>
</gene>
<reference evidence="8" key="1">
    <citation type="submission" date="2022-10" db="EMBL/GenBank/DDBJ databases">
        <title>Tapping the CABI collections for fungal endophytes: first genome assemblies for Collariella, Neodidymelliopsis, Ascochyta clinopodiicola, Didymella pomorum, Didymosphaeria variabile, Neocosmospora piperis and Neocucurbitaria cava.</title>
        <authorList>
            <person name="Hill R."/>
        </authorList>
    </citation>
    <scope>NUCLEOTIDE SEQUENCE</scope>
    <source>
        <strain evidence="8">IMI 356815</strain>
    </source>
</reference>
<evidence type="ECO:0000256" key="5">
    <source>
        <dbReference type="ARBA" id="ARBA00038359"/>
    </source>
</evidence>
<evidence type="ECO:0000256" key="4">
    <source>
        <dbReference type="ARBA" id="ARBA00023136"/>
    </source>
</evidence>
<dbReference type="Pfam" id="PF20684">
    <property type="entry name" value="Fung_rhodopsin"/>
    <property type="match status" value="1"/>
</dbReference>
<evidence type="ECO:0000313" key="9">
    <source>
        <dbReference type="Proteomes" id="UP001140513"/>
    </source>
</evidence>
<evidence type="ECO:0000259" key="7">
    <source>
        <dbReference type="Pfam" id="PF20684"/>
    </source>
</evidence>
<feature type="transmembrane region" description="Helical" evidence="6">
    <location>
        <begin position="81"/>
        <end position="101"/>
    </location>
</feature>
<comment type="subcellular location">
    <subcellularLocation>
        <location evidence="1">Membrane</location>
        <topology evidence="1">Multi-pass membrane protein</topology>
    </subcellularLocation>
</comment>
<keyword evidence="4 6" id="KW-0472">Membrane</keyword>
<dbReference type="PANTHER" id="PTHR33048:SF47">
    <property type="entry name" value="INTEGRAL MEMBRANE PROTEIN-RELATED"/>
    <property type="match status" value="1"/>
</dbReference>
<dbReference type="PANTHER" id="PTHR33048">
    <property type="entry name" value="PTH11-LIKE INTEGRAL MEMBRANE PROTEIN (AFU_ORTHOLOGUE AFUA_5G11245)"/>
    <property type="match status" value="1"/>
</dbReference>
<feature type="transmembrane region" description="Helical" evidence="6">
    <location>
        <begin position="161"/>
        <end position="180"/>
    </location>
</feature>
<organism evidence="8 9">
    <name type="scientific">Didymosphaeria variabile</name>
    <dbReference type="NCBI Taxonomy" id="1932322"/>
    <lineage>
        <taxon>Eukaryota</taxon>
        <taxon>Fungi</taxon>
        <taxon>Dikarya</taxon>
        <taxon>Ascomycota</taxon>
        <taxon>Pezizomycotina</taxon>
        <taxon>Dothideomycetes</taxon>
        <taxon>Pleosporomycetidae</taxon>
        <taxon>Pleosporales</taxon>
        <taxon>Massarineae</taxon>
        <taxon>Didymosphaeriaceae</taxon>
        <taxon>Didymosphaeria</taxon>
    </lineage>
</organism>
<dbReference type="EMBL" id="JAPEUX010000003">
    <property type="protein sequence ID" value="KAJ4356509.1"/>
    <property type="molecule type" value="Genomic_DNA"/>
</dbReference>
<proteinExistence type="inferred from homology"/>
<evidence type="ECO:0000256" key="3">
    <source>
        <dbReference type="ARBA" id="ARBA00022989"/>
    </source>
</evidence>
<evidence type="ECO:0000256" key="1">
    <source>
        <dbReference type="ARBA" id="ARBA00004141"/>
    </source>
</evidence>
<dbReference type="InterPro" id="IPR052337">
    <property type="entry name" value="SAT4-like"/>
</dbReference>
<evidence type="ECO:0000256" key="2">
    <source>
        <dbReference type="ARBA" id="ARBA00022692"/>
    </source>
</evidence>
<dbReference type="InterPro" id="IPR049326">
    <property type="entry name" value="Rhodopsin_dom_fungi"/>
</dbReference>
<dbReference type="GeneID" id="80908073"/>
<dbReference type="RefSeq" id="XP_056073635.1">
    <property type="nucleotide sequence ID" value="XM_056213327.1"/>
</dbReference>
<comment type="similarity">
    <text evidence="5">Belongs to the SAT4 family.</text>
</comment>
<keyword evidence="9" id="KW-1185">Reference proteome</keyword>
<comment type="caution">
    <text evidence="8">The sequence shown here is derived from an EMBL/GenBank/DDBJ whole genome shotgun (WGS) entry which is preliminary data.</text>
</comment>
<dbReference type="OrthoDB" id="4682787at2759"/>
<accession>A0A9W8XQ35</accession>
<evidence type="ECO:0000313" key="8">
    <source>
        <dbReference type="EMBL" id="KAJ4356509.1"/>
    </source>
</evidence>